<keyword evidence="1 2" id="KW-0238">DNA-binding</keyword>
<dbReference type="InterPro" id="IPR009057">
    <property type="entry name" value="Homeodomain-like_sf"/>
</dbReference>
<evidence type="ECO:0000256" key="2">
    <source>
        <dbReference type="PROSITE-ProRule" id="PRU00335"/>
    </source>
</evidence>
<dbReference type="InterPro" id="IPR050109">
    <property type="entry name" value="HTH-type_TetR-like_transc_reg"/>
</dbReference>
<organism evidence="4 5">
    <name type="scientific">Spelaeicoccus albus</name>
    <dbReference type="NCBI Taxonomy" id="1280376"/>
    <lineage>
        <taxon>Bacteria</taxon>
        <taxon>Bacillati</taxon>
        <taxon>Actinomycetota</taxon>
        <taxon>Actinomycetes</taxon>
        <taxon>Micrococcales</taxon>
        <taxon>Brevibacteriaceae</taxon>
        <taxon>Spelaeicoccus</taxon>
    </lineage>
</organism>
<dbReference type="RefSeq" id="WP_179428230.1">
    <property type="nucleotide sequence ID" value="NZ_JACBZP010000001.1"/>
</dbReference>
<comment type="caution">
    <text evidence="4">The sequence shown here is derived from an EMBL/GenBank/DDBJ whole genome shotgun (WGS) entry which is preliminary data.</text>
</comment>
<proteinExistence type="predicted"/>
<gene>
    <name evidence="4" type="ORF">BJY26_002219</name>
</gene>
<dbReference type="Proteomes" id="UP000539111">
    <property type="component" value="Unassembled WGS sequence"/>
</dbReference>
<evidence type="ECO:0000256" key="1">
    <source>
        <dbReference type="ARBA" id="ARBA00023125"/>
    </source>
</evidence>
<dbReference type="Pfam" id="PF00440">
    <property type="entry name" value="TetR_N"/>
    <property type="match status" value="1"/>
</dbReference>
<dbReference type="InterPro" id="IPR001647">
    <property type="entry name" value="HTH_TetR"/>
</dbReference>
<keyword evidence="5" id="KW-1185">Reference proteome</keyword>
<dbReference type="AlphaFoldDB" id="A0A7Z0D321"/>
<reference evidence="4 5" key="1">
    <citation type="submission" date="2020-07" db="EMBL/GenBank/DDBJ databases">
        <title>Sequencing the genomes of 1000 actinobacteria strains.</title>
        <authorList>
            <person name="Klenk H.-P."/>
        </authorList>
    </citation>
    <scope>NUCLEOTIDE SEQUENCE [LARGE SCALE GENOMIC DNA]</scope>
    <source>
        <strain evidence="4 5">DSM 26341</strain>
    </source>
</reference>
<accession>A0A7Z0D321</accession>
<evidence type="ECO:0000313" key="4">
    <source>
        <dbReference type="EMBL" id="NYI67913.1"/>
    </source>
</evidence>
<sequence>MSGTRSPRQPAGRREEILRAAVDVIADHGLAGATHRLIAEQAGVPLGSTTYYFPTLSDLTTTALEAAMAGYDDELDDWERFLRRSADVPAALVELAAQYVDAGSTAIIEYELYVAAARELSLRPLAEQWVDRLSAILAPYAQAEAVAAVTMLLDGAIVQAIALGRPLDGDTLEAAIRAVIGA</sequence>
<dbReference type="Pfam" id="PF17940">
    <property type="entry name" value="TetR_C_31"/>
    <property type="match status" value="1"/>
</dbReference>
<dbReference type="Gene3D" id="1.10.357.10">
    <property type="entry name" value="Tetracycline Repressor, domain 2"/>
    <property type="match status" value="1"/>
</dbReference>
<dbReference type="GO" id="GO:0000976">
    <property type="term" value="F:transcription cis-regulatory region binding"/>
    <property type="evidence" value="ECO:0007669"/>
    <property type="project" value="TreeGrafter"/>
</dbReference>
<evidence type="ECO:0000259" key="3">
    <source>
        <dbReference type="PROSITE" id="PS50977"/>
    </source>
</evidence>
<dbReference type="EMBL" id="JACBZP010000001">
    <property type="protein sequence ID" value="NYI67913.1"/>
    <property type="molecule type" value="Genomic_DNA"/>
</dbReference>
<name>A0A7Z0D321_9MICO</name>
<dbReference type="PROSITE" id="PS50977">
    <property type="entry name" value="HTH_TETR_2"/>
    <property type="match status" value="1"/>
</dbReference>
<dbReference type="PANTHER" id="PTHR30055">
    <property type="entry name" value="HTH-TYPE TRANSCRIPTIONAL REGULATOR RUTR"/>
    <property type="match status" value="1"/>
</dbReference>
<evidence type="ECO:0000313" key="5">
    <source>
        <dbReference type="Proteomes" id="UP000539111"/>
    </source>
</evidence>
<dbReference type="GO" id="GO:0003700">
    <property type="term" value="F:DNA-binding transcription factor activity"/>
    <property type="evidence" value="ECO:0007669"/>
    <property type="project" value="TreeGrafter"/>
</dbReference>
<dbReference type="SUPFAM" id="SSF46689">
    <property type="entry name" value="Homeodomain-like"/>
    <property type="match status" value="1"/>
</dbReference>
<protein>
    <submittedName>
        <fullName evidence="4">DNA-binding transcriptional regulator YbjK</fullName>
    </submittedName>
</protein>
<feature type="domain" description="HTH tetR-type" evidence="3">
    <location>
        <begin position="11"/>
        <end position="71"/>
    </location>
</feature>
<feature type="DNA-binding region" description="H-T-H motif" evidence="2">
    <location>
        <begin position="34"/>
        <end position="53"/>
    </location>
</feature>
<dbReference type="InterPro" id="IPR041583">
    <property type="entry name" value="TetR_C_31"/>
</dbReference>
<dbReference type="PANTHER" id="PTHR30055:SF231">
    <property type="entry name" value="TRANSCRIPTIONAL REGULATORY PROTEIN (PROBABLY DEOR-FAMILY)-RELATED"/>
    <property type="match status" value="1"/>
</dbReference>